<reference evidence="1 2" key="1">
    <citation type="submission" date="2014-07" db="EMBL/GenBank/DDBJ databases">
        <title>Genome Sequence of Rhodococcus opacus Strain R7, a Biodegrader of Mono- and Polycyclic Aromatic Hydrocarbons.</title>
        <authorList>
            <person name="Di Gennaro P."/>
            <person name="Zampolli J."/>
            <person name="Presti I."/>
            <person name="Cappelletti M."/>
            <person name="D'Ursi P."/>
            <person name="Orro A."/>
            <person name="Mezzelani A."/>
            <person name="Milanesi L."/>
        </authorList>
    </citation>
    <scope>NUCLEOTIDE SEQUENCE [LARGE SCALE GENOMIC DNA]</scope>
    <source>
        <strain evidence="1 2">R7</strain>
        <plasmid evidence="1">pPDG1</plasmid>
    </source>
</reference>
<accession>A0A076EWV4</accession>
<dbReference type="EMBL" id="CP008948">
    <property type="protein sequence ID" value="AII10465.1"/>
    <property type="molecule type" value="Genomic_DNA"/>
</dbReference>
<dbReference type="Proteomes" id="UP000028488">
    <property type="component" value="Plasmid pPDG1"/>
</dbReference>
<evidence type="ECO:0000313" key="1">
    <source>
        <dbReference type="EMBL" id="AII10465.1"/>
    </source>
</evidence>
<protein>
    <submittedName>
        <fullName evidence="1">Uncharacterized protein</fullName>
    </submittedName>
</protein>
<evidence type="ECO:0000313" key="2">
    <source>
        <dbReference type="Proteomes" id="UP000028488"/>
    </source>
</evidence>
<sequence length="78" mass="8203">MGIHVLQTPGGAETFVNVVDLGDQERGGSGDPDVASAKSGVLRWVHHRYRDGIRTRGAIEVDCRTVSTLVPSAAVGFG</sequence>
<proteinExistence type="predicted"/>
<dbReference type="AlphaFoldDB" id="A0A076EWV4"/>
<organism evidence="1 2">
    <name type="scientific">Rhodococcus opacus</name>
    <name type="common">Nocardia opaca</name>
    <dbReference type="NCBI Taxonomy" id="37919"/>
    <lineage>
        <taxon>Bacteria</taxon>
        <taxon>Bacillati</taxon>
        <taxon>Actinomycetota</taxon>
        <taxon>Actinomycetes</taxon>
        <taxon>Mycobacteriales</taxon>
        <taxon>Nocardiaceae</taxon>
        <taxon>Rhodococcus</taxon>
    </lineage>
</organism>
<keyword evidence="1" id="KW-0614">Plasmid</keyword>
<geneLocation type="plasmid" evidence="1 2">
    <name>pPDG1</name>
</geneLocation>
<gene>
    <name evidence="1" type="ORF">EP51_39980</name>
</gene>
<name>A0A076EWV4_RHOOP</name>